<name>A0A8J8G6A0_9FLAO</name>
<keyword evidence="4" id="KW-1185">Reference proteome</keyword>
<evidence type="ECO:0000313" key="3">
    <source>
        <dbReference type="EMBL" id="NRS92034.1"/>
    </source>
</evidence>
<protein>
    <submittedName>
        <fullName evidence="3">Membrane protease YdiL (CAAX protease family)</fullName>
    </submittedName>
</protein>
<organism evidence="3 4">
    <name type="scientific">Frigoriflavimonas asaccharolytica</name>
    <dbReference type="NCBI Taxonomy" id="2735899"/>
    <lineage>
        <taxon>Bacteria</taxon>
        <taxon>Pseudomonadati</taxon>
        <taxon>Bacteroidota</taxon>
        <taxon>Flavobacteriia</taxon>
        <taxon>Flavobacteriales</taxon>
        <taxon>Weeksellaceae</taxon>
        <taxon>Frigoriflavimonas</taxon>
    </lineage>
</organism>
<reference evidence="3" key="1">
    <citation type="submission" date="2020-05" db="EMBL/GenBank/DDBJ databases">
        <title>Genomic Encyclopedia of Type Strains, Phase IV (KMG-V): Genome sequencing to study the core and pangenomes of soil and plant-associated prokaryotes.</title>
        <authorList>
            <person name="Whitman W."/>
        </authorList>
    </citation>
    <scope>NUCLEOTIDE SEQUENCE</scope>
    <source>
        <strain evidence="3">16F</strain>
    </source>
</reference>
<sequence>MLLQNENNFPIFRFFGIVILVYFVTIIPSATVNLFIKLIIKEESSKKLGQISMLIKDNYFMIFFISITAAVTEELMFRGYMQSRLMKIYKNPYIAIGITSVFFGLMHFSYGTISNVLVPTVMGLIFGIFYYKYSNLKVLIMVHFIIDFVSLLLMNSKL</sequence>
<keyword evidence="1" id="KW-0472">Membrane</keyword>
<dbReference type="InterPro" id="IPR003675">
    <property type="entry name" value="Rce1/LyrA-like_dom"/>
</dbReference>
<dbReference type="PANTHER" id="PTHR36435">
    <property type="entry name" value="SLR1288 PROTEIN"/>
    <property type="match status" value="1"/>
</dbReference>
<keyword evidence="1" id="KW-0812">Transmembrane</keyword>
<dbReference type="RefSeq" id="WP_173778651.1">
    <property type="nucleotide sequence ID" value="NZ_JABSNO010000006.1"/>
</dbReference>
<evidence type="ECO:0000313" key="4">
    <source>
        <dbReference type="Proteomes" id="UP000610746"/>
    </source>
</evidence>
<dbReference type="GO" id="GO:0080120">
    <property type="term" value="P:CAAX-box protein maturation"/>
    <property type="evidence" value="ECO:0007669"/>
    <property type="project" value="UniProtKB-ARBA"/>
</dbReference>
<keyword evidence="3" id="KW-0378">Hydrolase</keyword>
<feature type="transmembrane region" description="Helical" evidence="1">
    <location>
        <begin position="60"/>
        <end position="81"/>
    </location>
</feature>
<evidence type="ECO:0000259" key="2">
    <source>
        <dbReference type="Pfam" id="PF02517"/>
    </source>
</evidence>
<dbReference type="InterPro" id="IPR052710">
    <property type="entry name" value="CAAX_protease"/>
</dbReference>
<gene>
    <name evidence="3" type="ORF">HNQ03_001101</name>
</gene>
<dbReference type="Proteomes" id="UP000610746">
    <property type="component" value="Unassembled WGS sequence"/>
</dbReference>
<feature type="domain" description="CAAX prenyl protease 2/Lysostaphin resistance protein A-like" evidence="2">
    <location>
        <begin position="59"/>
        <end position="149"/>
    </location>
</feature>
<dbReference type="AlphaFoldDB" id="A0A8J8G6A0"/>
<comment type="caution">
    <text evidence="3">The sequence shown here is derived from an EMBL/GenBank/DDBJ whole genome shotgun (WGS) entry which is preliminary data.</text>
</comment>
<dbReference type="PANTHER" id="PTHR36435:SF1">
    <property type="entry name" value="CAAX AMINO TERMINAL PROTEASE FAMILY PROTEIN"/>
    <property type="match status" value="1"/>
</dbReference>
<dbReference type="GO" id="GO:0006508">
    <property type="term" value="P:proteolysis"/>
    <property type="evidence" value="ECO:0007669"/>
    <property type="project" value="UniProtKB-KW"/>
</dbReference>
<keyword evidence="1" id="KW-1133">Transmembrane helix</keyword>
<dbReference type="Pfam" id="PF02517">
    <property type="entry name" value="Rce1-like"/>
    <property type="match status" value="1"/>
</dbReference>
<keyword evidence="3" id="KW-0645">Protease</keyword>
<evidence type="ECO:0000256" key="1">
    <source>
        <dbReference type="SAM" id="Phobius"/>
    </source>
</evidence>
<feature type="transmembrane region" description="Helical" evidence="1">
    <location>
        <begin position="93"/>
        <end position="110"/>
    </location>
</feature>
<dbReference type="GO" id="GO:0004175">
    <property type="term" value="F:endopeptidase activity"/>
    <property type="evidence" value="ECO:0007669"/>
    <property type="project" value="UniProtKB-ARBA"/>
</dbReference>
<dbReference type="EMBL" id="JABSNO010000006">
    <property type="protein sequence ID" value="NRS92034.1"/>
    <property type="molecule type" value="Genomic_DNA"/>
</dbReference>
<proteinExistence type="predicted"/>
<accession>A0A8J8G6A0</accession>
<feature type="transmembrane region" description="Helical" evidence="1">
    <location>
        <begin position="12"/>
        <end position="40"/>
    </location>
</feature>